<feature type="domain" description="Response regulatory" evidence="20">
    <location>
        <begin position="855"/>
        <end position="965"/>
    </location>
</feature>
<dbReference type="FunFam" id="2.10.70.100:FF:000001">
    <property type="entry name" value="Sensory transduction histidine kinase"/>
    <property type="match status" value="1"/>
</dbReference>
<keyword evidence="16 18" id="KW-0472">Membrane</keyword>
<dbReference type="eggNOG" id="COG2202">
    <property type="taxonomic scope" value="Bacteria"/>
</dbReference>
<dbReference type="GO" id="GO:0009927">
    <property type="term" value="F:histidine phosphotransfer kinase activity"/>
    <property type="evidence" value="ECO:0007669"/>
    <property type="project" value="TreeGrafter"/>
</dbReference>
<dbReference type="InterPro" id="IPR004358">
    <property type="entry name" value="Sig_transdc_His_kin-like_C"/>
</dbReference>
<evidence type="ECO:0000256" key="16">
    <source>
        <dbReference type="ARBA" id="ARBA00023136"/>
    </source>
</evidence>
<dbReference type="GO" id="GO:0005886">
    <property type="term" value="C:plasma membrane"/>
    <property type="evidence" value="ECO:0007669"/>
    <property type="project" value="UniProtKB-SubCell"/>
</dbReference>
<evidence type="ECO:0000256" key="14">
    <source>
        <dbReference type="ARBA" id="ARBA00022989"/>
    </source>
</evidence>
<dbReference type="CDD" id="cd12914">
    <property type="entry name" value="PDC1_DGC_like"/>
    <property type="match status" value="1"/>
</dbReference>
<dbReference type="PROSITE" id="PS50885">
    <property type="entry name" value="HAMP"/>
    <property type="match status" value="1"/>
</dbReference>
<dbReference type="EMBL" id="CP002432">
    <property type="protein sequence ID" value="ADU67199.1"/>
    <property type="molecule type" value="Genomic_DNA"/>
</dbReference>
<sequence length="970" mass="106051">MRRHFTITQRILLTTMGGFLLAGTALVVYIYITLPGSIGQLLIDEQQAKAQRIVSHIENELQMRQRALERLAPRLLDGELLKSPQQITQVLENLVMDTMEFNGGIAIFNAQGIGVGEYPRASGRIGLDISDREHMRLARSTKKPVITRPLLSRSLGVPSFFINVPLLSATGEVVGFAVGVTILGTDNFLIKIGDDHQSHSGNFFILDPANKLIVTSSLFNLAMRPLPEPGVHPVMDRVLEGVPAGFAPGLDGSDRLFASATIPQLGWVVIQTLPKDLVHSPVNRLVVQVLIFSFLILIAAWTLLAAVVARLLLPLGLAASSIDAMVDNRAAFTPLPIAGNDEIGQLVQAFNRLLLSRDEQRQRLFLATSGVGIGIWDYDMSAGTMTWDEQMFALYGATPGEEADAQRIWESRVHPDDLESVNQLLHSALQGESFFSAEFRIVLPDGNIRWIKANAVVLRADGDGGEPLRVIGTNWDISEQKRVELMKSQFVSTVSHELRTPLTSINGSLGLIAGGAVGELPSQARQLVDIAYKNSQRLGYLINDLLDMEKIAAGKMRFDMILQELMPIVEQAMEANEAYGRQFNVTFALVERDDSMLVRVDAQRLMQVLSNLLSNAAKFSASAERVEIAVMAQNNQVRVEVRDQGPGISPELQARLFTKFTQADSSDTRQKGGTGLGLAIAKELVERMGGTIGVHSEVGRGSVFFFELPAVHRDELCGLPPVPAVADGRPRVLVVEDDPDVAHLLATLLQHHGYHADIATTGAAAVAMVEQVPYDAMTLDLRLPDRNGISIIRQLRTHSTTAHIPIVVVAGNIEEGQLALNGGFNAIDWLQKPIDQQTLLECIHRATGGSGNKPLVLHIEDDEDTRHIISLLGQEVATFHAASTKQQARQKLEQNTYDVVILDIGLPDGSGWDLLPLIKQQNRIPQIIVLSGHELTSEQASQVDQALLKAPTSVQELIAMLNTVKQGERE</sequence>
<dbReference type="PANTHER" id="PTHR43047:SF72">
    <property type="entry name" value="OSMOSENSING HISTIDINE PROTEIN KINASE SLN1"/>
    <property type="match status" value="1"/>
</dbReference>
<protein>
    <recommendedName>
        <fullName evidence="4">histidine kinase</fullName>
        <ecNumber evidence="4">2.7.13.3</ecNumber>
    </recommendedName>
</protein>
<evidence type="ECO:0000256" key="11">
    <source>
        <dbReference type="ARBA" id="ARBA00022741"/>
    </source>
</evidence>
<dbReference type="Pfam" id="PF02518">
    <property type="entry name" value="HATPase_c"/>
    <property type="match status" value="1"/>
</dbReference>
<dbReference type="Gene3D" id="1.10.287.130">
    <property type="match status" value="1"/>
</dbReference>
<dbReference type="PROSITE" id="PS50109">
    <property type="entry name" value="HIS_KIN"/>
    <property type="match status" value="1"/>
</dbReference>
<dbReference type="SUPFAM" id="SSF55785">
    <property type="entry name" value="PYP-like sensor domain (PAS domain)"/>
    <property type="match status" value="1"/>
</dbReference>
<comment type="catalytic activity">
    <reaction evidence="1">
        <text>ATP + protein L-histidine = ADP + protein N-phospho-L-histidine.</text>
        <dbReference type="EC" id="2.7.13.3"/>
    </reaction>
</comment>
<organism evidence="24 25">
    <name type="scientific">Desulfurispirillum indicum (strain ATCC BAA-1389 / DSM 22839 / S5)</name>
    <dbReference type="NCBI Taxonomy" id="653733"/>
    <lineage>
        <taxon>Bacteria</taxon>
        <taxon>Pseudomonadati</taxon>
        <taxon>Chrysiogenota</taxon>
        <taxon>Chrysiogenia</taxon>
        <taxon>Chrysiogenales</taxon>
        <taxon>Chrysiogenaceae</taxon>
        <taxon>Desulfurispirillum</taxon>
    </lineage>
</organism>
<dbReference type="InParanoid" id="E6W5R4"/>
<evidence type="ECO:0000259" key="20">
    <source>
        <dbReference type="PROSITE" id="PS50110"/>
    </source>
</evidence>
<dbReference type="PROSITE" id="PS50112">
    <property type="entry name" value="PAS"/>
    <property type="match status" value="1"/>
</dbReference>
<dbReference type="PRINTS" id="PR00344">
    <property type="entry name" value="BCTRLSENSOR"/>
</dbReference>
<feature type="transmembrane region" description="Helical" evidence="18">
    <location>
        <begin position="12"/>
        <end position="32"/>
    </location>
</feature>
<accession>E6W5R4</accession>
<dbReference type="Gene3D" id="3.40.50.2300">
    <property type="match status" value="2"/>
</dbReference>
<dbReference type="InterPro" id="IPR003660">
    <property type="entry name" value="HAMP_dom"/>
</dbReference>
<dbReference type="Pfam" id="PF08447">
    <property type="entry name" value="PAS_3"/>
    <property type="match status" value="1"/>
</dbReference>
<dbReference type="FunFam" id="3.30.565.10:FF:000023">
    <property type="entry name" value="PAS domain-containing sensor histidine kinase"/>
    <property type="match status" value="1"/>
</dbReference>
<dbReference type="Pfam" id="PF00072">
    <property type="entry name" value="Response_reg"/>
    <property type="match status" value="2"/>
</dbReference>
<evidence type="ECO:0000259" key="21">
    <source>
        <dbReference type="PROSITE" id="PS50112"/>
    </source>
</evidence>
<dbReference type="PANTHER" id="PTHR43047">
    <property type="entry name" value="TWO-COMPONENT HISTIDINE PROTEIN KINASE"/>
    <property type="match status" value="1"/>
</dbReference>
<feature type="modified residue" description="4-aspartylphosphate" evidence="17">
    <location>
        <position position="903"/>
    </location>
</feature>
<dbReference type="Pfam" id="PF00512">
    <property type="entry name" value="HisKA"/>
    <property type="match status" value="1"/>
</dbReference>
<dbReference type="InterPro" id="IPR001789">
    <property type="entry name" value="Sig_transdc_resp-reg_receiver"/>
</dbReference>
<dbReference type="InterPro" id="IPR003661">
    <property type="entry name" value="HisK_dim/P_dom"/>
</dbReference>
<dbReference type="CDD" id="cd00156">
    <property type="entry name" value="REC"/>
    <property type="match status" value="1"/>
</dbReference>
<dbReference type="CDD" id="cd00082">
    <property type="entry name" value="HisKA"/>
    <property type="match status" value="1"/>
</dbReference>
<dbReference type="Gene3D" id="2.10.70.100">
    <property type="match status" value="1"/>
</dbReference>
<keyword evidence="14 18" id="KW-1133">Transmembrane helix</keyword>
<dbReference type="CDD" id="cd17546">
    <property type="entry name" value="REC_hyHK_CKI1_RcsC-like"/>
    <property type="match status" value="1"/>
</dbReference>
<keyword evidence="13" id="KW-0067">ATP-binding</keyword>
<keyword evidence="9 18" id="KW-0812">Transmembrane</keyword>
<evidence type="ECO:0000256" key="1">
    <source>
        <dbReference type="ARBA" id="ARBA00000085"/>
    </source>
</evidence>
<reference evidence="24 25" key="1">
    <citation type="submission" date="2010-12" db="EMBL/GenBank/DDBJ databases">
        <title>Complete sequence of Desulfurispirillum indicum S5.</title>
        <authorList>
            <consortium name="US DOE Joint Genome Institute"/>
            <person name="Lucas S."/>
            <person name="Copeland A."/>
            <person name="Lapidus A."/>
            <person name="Cheng J.-F."/>
            <person name="Goodwin L."/>
            <person name="Pitluck S."/>
            <person name="Chertkov O."/>
            <person name="Held B."/>
            <person name="Detter J.C."/>
            <person name="Han C."/>
            <person name="Tapia R."/>
            <person name="Land M."/>
            <person name="Hauser L."/>
            <person name="Kyrpides N."/>
            <person name="Ivanova N."/>
            <person name="Mikhailova N."/>
            <person name="Haggblom M."/>
            <person name="Rauschenbach I."/>
            <person name="Bini E."/>
            <person name="Woyke T."/>
        </authorList>
    </citation>
    <scope>NUCLEOTIDE SEQUENCE [LARGE SCALE GENOMIC DNA]</scope>
    <source>
        <strain evidence="25">ATCC BAA-1389 / DSM 22839 / S5</strain>
    </source>
</reference>
<evidence type="ECO:0000256" key="2">
    <source>
        <dbReference type="ARBA" id="ARBA00004314"/>
    </source>
</evidence>
<keyword evidence="11" id="KW-0547">Nucleotide-binding</keyword>
<evidence type="ECO:0000313" key="24">
    <source>
        <dbReference type="EMBL" id="ADU67199.1"/>
    </source>
</evidence>
<dbReference type="STRING" id="653733.Selin_2485"/>
<dbReference type="CDD" id="cd18774">
    <property type="entry name" value="PDC2_HK_sensor"/>
    <property type="match status" value="1"/>
</dbReference>
<dbReference type="GO" id="GO:0045121">
    <property type="term" value="C:membrane raft"/>
    <property type="evidence" value="ECO:0007669"/>
    <property type="project" value="UniProtKB-SubCell"/>
</dbReference>
<keyword evidence="8" id="KW-0808">Transferase</keyword>
<evidence type="ECO:0000256" key="6">
    <source>
        <dbReference type="ARBA" id="ARBA00022519"/>
    </source>
</evidence>
<keyword evidence="15" id="KW-0902">Two-component regulatory system</keyword>
<dbReference type="RefSeq" id="WP_013507070.1">
    <property type="nucleotide sequence ID" value="NC_014836.1"/>
</dbReference>
<dbReference type="KEGG" id="din:Selin_2485"/>
<dbReference type="InterPro" id="IPR011006">
    <property type="entry name" value="CheY-like_superfamily"/>
</dbReference>
<evidence type="ECO:0000256" key="15">
    <source>
        <dbReference type="ARBA" id="ARBA00023012"/>
    </source>
</evidence>
<evidence type="ECO:0000256" key="3">
    <source>
        <dbReference type="ARBA" id="ARBA00004429"/>
    </source>
</evidence>
<dbReference type="SMART" id="SM00448">
    <property type="entry name" value="REC"/>
    <property type="match status" value="2"/>
</dbReference>
<dbReference type="PROSITE" id="PS50110">
    <property type="entry name" value="RESPONSE_REGULATORY"/>
    <property type="match status" value="2"/>
</dbReference>
<dbReference type="SMART" id="SM00086">
    <property type="entry name" value="PAC"/>
    <property type="match status" value="1"/>
</dbReference>
<feature type="transmembrane region" description="Helical" evidence="18">
    <location>
        <begin position="285"/>
        <end position="313"/>
    </location>
</feature>
<comment type="subcellular location">
    <subcellularLocation>
        <location evidence="3">Cell inner membrane</location>
        <topology evidence="3">Multi-pass membrane protein</topology>
    </subcellularLocation>
    <subcellularLocation>
        <location evidence="2">Membrane raft</location>
        <topology evidence="2">Multi-pass membrane protein</topology>
    </subcellularLocation>
</comment>
<keyword evidence="7 17" id="KW-0597">Phosphoprotein</keyword>
<evidence type="ECO:0000256" key="5">
    <source>
        <dbReference type="ARBA" id="ARBA00022475"/>
    </source>
</evidence>
<dbReference type="HOGENOM" id="CLU_305604_0_0_0"/>
<dbReference type="SUPFAM" id="SSF55874">
    <property type="entry name" value="ATPase domain of HSP90 chaperone/DNA topoisomerase II/histidine kinase"/>
    <property type="match status" value="1"/>
</dbReference>
<dbReference type="Proteomes" id="UP000002572">
    <property type="component" value="Chromosome"/>
</dbReference>
<dbReference type="InterPro" id="IPR013655">
    <property type="entry name" value="PAS_fold_3"/>
</dbReference>
<gene>
    <name evidence="24" type="ordered locus">Selin_2485</name>
</gene>
<dbReference type="InterPro" id="IPR000700">
    <property type="entry name" value="PAS-assoc_C"/>
</dbReference>
<proteinExistence type="predicted"/>
<evidence type="ECO:0000259" key="22">
    <source>
        <dbReference type="PROSITE" id="PS50113"/>
    </source>
</evidence>
<evidence type="ECO:0000256" key="8">
    <source>
        <dbReference type="ARBA" id="ARBA00022679"/>
    </source>
</evidence>
<dbReference type="Gene3D" id="3.30.450.20">
    <property type="entry name" value="PAS domain"/>
    <property type="match status" value="2"/>
</dbReference>
<evidence type="ECO:0000256" key="13">
    <source>
        <dbReference type="ARBA" id="ARBA00022840"/>
    </source>
</evidence>
<evidence type="ECO:0000256" key="10">
    <source>
        <dbReference type="ARBA" id="ARBA00022737"/>
    </source>
</evidence>
<dbReference type="CDD" id="cd00130">
    <property type="entry name" value="PAS"/>
    <property type="match status" value="1"/>
</dbReference>
<dbReference type="InterPro" id="IPR001610">
    <property type="entry name" value="PAC"/>
</dbReference>
<dbReference type="InterPro" id="IPR005467">
    <property type="entry name" value="His_kinase_dom"/>
</dbReference>
<dbReference type="Gene3D" id="3.30.565.10">
    <property type="entry name" value="Histidine kinase-like ATPase, C-terminal domain"/>
    <property type="match status" value="1"/>
</dbReference>
<dbReference type="PROSITE" id="PS50113">
    <property type="entry name" value="PAC"/>
    <property type="match status" value="1"/>
</dbReference>
<evidence type="ECO:0000259" key="19">
    <source>
        <dbReference type="PROSITE" id="PS50109"/>
    </source>
</evidence>
<evidence type="ECO:0000256" key="9">
    <source>
        <dbReference type="ARBA" id="ARBA00022692"/>
    </source>
</evidence>
<dbReference type="OrthoDB" id="8573350at2"/>
<dbReference type="InterPro" id="IPR003594">
    <property type="entry name" value="HATPase_dom"/>
</dbReference>
<dbReference type="eggNOG" id="COG2205">
    <property type="taxonomic scope" value="Bacteria"/>
</dbReference>
<evidence type="ECO:0000256" key="17">
    <source>
        <dbReference type="PROSITE-ProRule" id="PRU00169"/>
    </source>
</evidence>
<feature type="domain" description="Histidine kinase" evidence="19">
    <location>
        <begin position="493"/>
        <end position="712"/>
    </location>
</feature>
<dbReference type="InterPro" id="IPR035965">
    <property type="entry name" value="PAS-like_dom_sf"/>
</dbReference>
<dbReference type="GO" id="GO:0005524">
    <property type="term" value="F:ATP binding"/>
    <property type="evidence" value="ECO:0007669"/>
    <property type="project" value="UniProtKB-KW"/>
</dbReference>
<dbReference type="CDD" id="cd16922">
    <property type="entry name" value="HATPase_EvgS-ArcB-TorS-like"/>
    <property type="match status" value="1"/>
</dbReference>
<dbReference type="SMART" id="SM00388">
    <property type="entry name" value="HisKA"/>
    <property type="match status" value="1"/>
</dbReference>
<feature type="domain" description="Response regulatory" evidence="20">
    <location>
        <begin position="731"/>
        <end position="847"/>
    </location>
</feature>
<feature type="transmembrane region" description="Helical" evidence="18">
    <location>
        <begin position="160"/>
        <end position="183"/>
    </location>
</feature>
<dbReference type="SUPFAM" id="SSF47384">
    <property type="entry name" value="Homodimeric domain of signal transducing histidine kinase"/>
    <property type="match status" value="1"/>
</dbReference>
<dbReference type="InterPro" id="IPR000014">
    <property type="entry name" value="PAS"/>
</dbReference>
<dbReference type="InterPro" id="IPR036890">
    <property type="entry name" value="HATPase_C_sf"/>
</dbReference>
<feature type="domain" description="PAC" evidence="22">
    <location>
        <begin position="435"/>
        <end position="489"/>
    </location>
</feature>
<dbReference type="CDD" id="cd06225">
    <property type="entry name" value="HAMP"/>
    <property type="match status" value="1"/>
</dbReference>
<evidence type="ECO:0000256" key="7">
    <source>
        <dbReference type="ARBA" id="ARBA00022553"/>
    </source>
</evidence>
<dbReference type="Gene3D" id="6.10.340.10">
    <property type="match status" value="1"/>
</dbReference>
<keyword evidence="10" id="KW-0677">Repeat</keyword>
<evidence type="ECO:0000313" key="25">
    <source>
        <dbReference type="Proteomes" id="UP000002572"/>
    </source>
</evidence>
<evidence type="ECO:0000256" key="12">
    <source>
        <dbReference type="ARBA" id="ARBA00022777"/>
    </source>
</evidence>
<dbReference type="AlphaFoldDB" id="E6W5R4"/>
<keyword evidence="25" id="KW-1185">Reference proteome</keyword>
<evidence type="ECO:0000259" key="23">
    <source>
        <dbReference type="PROSITE" id="PS50885"/>
    </source>
</evidence>
<feature type="domain" description="PAS" evidence="21">
    <location>
        <begin position="360"/>
        <end position="432"/>
    </location>
</feature>
<dbReference type="SMART" id="SM00387">
    <property type="entry name" value="HATPase_c"/>
    <property type="match status" value="1"/>
</dbReference>
<dbReference type="GO" id="GO:0000155">
    <property type="term" value="F:phosphorelay sensor kinase activity"/>
    <property type="evidence" value="ECO:0007669"/>
    <property type="project" value="InterPro"/>
</dbReference>
<dbReference type="InterPro" id="IPR036097">
    <property type="entry name" value="HisK_dim/P_sf"/>
</dbReference>
<dbReference type="FunFam" id="1.10.287.130:FF:000001">
    <property type="entry name" value="Two-component sensor histidine kinase"/>
    <property type="match status" value="1"/>
</dbReference>
<dbReference type="SUPFAM" id="SSF52172">
    <property type="entry name" value="CheY-like"/>
    <property type="match status" value="2"/>
</dbReference>
<dbReference type="eggNOG" id="COG0745">
    <property type="taxonomic scope" value="Bacteria"/>
</dbReference>
<keyword evidence="12" id="KW-0418">Kinase</keyword>
<feature type="modified residue" description="4-aspartylphosphate" evidence="17">
    <location>
        <position position="780"/>
    </location>
</feature>
<evidence type="ECO:0000256" key="4">
    <source>
        <dbReference type="ARBA" id="ARBA00012438"/>
    </source>
</evidence>
<dbReference type="NCBIfam" id="TIGR00229">
    <property type="entry name" value="sensory_box"/>
    <property type="match status" value="1"/>
</dbReference>
<dbReference type="EC" id="2.7.13.3" evidence="4"/>
<name>E6W5R4_DESIS</name>
<evidence type="ECO:0000256" key="18">
    <source>
        <dbReference type="SAM" id="Phobius"/>
    </source>
</evidence>
<keyword evidence="5" id="KW-1003">Cell membrane</keyword>
<keyword evidence="6" id="KW-0997">Cell inner membrane</keyword>
<feature type="domain" description="HAMP" evidence="23">
    <location>
        <begin position="309"/>
        <end position="362"/>
    </location>
</feature>